<evidence type="ECO:0000313" key="3">
    <source>
        <dbReference type="Proteomes" id="UP000187455"/>
    </source>
</evidence>
<evidence type="ECO:0000256" key="1">
    <source>
        <dbReference type="SAM" id="Phobius"/>
    </source>
</evidence>
<evidence type="ECO:0000313" key="2">
    <source>
        <dbReference type="EMBL" id="OLY82887.1"/>
    </source>
</evidence>
<sequence>MPARNSLRAGCLLSTTGLSIGGGFWIEIILAVYSDAVSTVRLVTFSQYLHYSCVPFSSSFIGYARSFKNGSC</sequence>
<dbReference type="AlphaFoldDB" id="A0A1R0H188"/>
<reference evidence="2 3" key="1">
    <citation type="journal article" date="2016" name="Mol. Biol. Evol.">
        <title>Genome-Wide Survey of Gut Fungi (Harpellales) Reveals the First Horizontally Transferred Ubiquitin Gene from a Mosquito Host.</title>
        <authorList>
            <person name="Wang Y."/>
            <person name="White M.M."/>
            <person name="Kvist S."/>
            <person name="Moncalvo J.M."/>
        </authorList>
    </citation>
    <scope>NUCLEOTIDE SEQUENCE [LARGE SCALE GENOMIC DNA]</scope>
    <source>
        <strain evidence="2 3">ALG-7-W6</strain>
    </source>
</reference>
<keyword evidence="1" id="KW-0472">Membrane</keyword>
<protein>
    <submittedName>
        <fullName evidence="2">Uncharacterized protein</fullName>
    </submittedName>
</protein>
<keyword evidence="3" id="KW-1185">Reference proteome</keyword>
<name>A0A1R0H188_9FUNG</name>
<keyword evidence="1" id="KW-0812">Transmembrane</keyword>
<dbReference type="EMBL" id="LSSL01001193">
    <property type="protein sequence ID" value="OLY82887.1"/>
    <property type="molecule type" value="Genomic_DNA"/>
</dbReference>
<proteinExistence type="predicted"/>
<keyword evidence="1" id="KW-1133">Transmembrane helix</keyword>
<dbReference type="Proteomes" id="UP000187455">
    <property type="component" value="Unassembled WGS sequence"/>
</dbReference>
<comment type="caution">
    <text evidence="2">The sequence shown here is derived from an EMBL/GenBank/DDBJ whole genome shotgun (WGS) entry which is preliminary data.</text>
</comment>
<organism evidence="2 3">
    <name type="scientific">Smittium mucronatum</name>
    <dbReference type="NCBI Taxonomy" id="133383"/>
    <lineage>
        <taxon>Eukaryota</taxon>
        <taxon>Fungi</taxon>
        <taxon>Fungi incertae sedis</taxon>
        <taxon>Zoopagomycota</taxon>
        <taxon>Kickxellomycotina</taxon>
        <taxon>Harpellomycetes</taxon>
        <taxon>Harpellales</taxon>
        <taxon>Legeriomycetaceae</taxon>
        <taxon>Smittium</taxon>
    </lineage>
</organism>
<gene>
    <name evidence="2" type="ORF">AYI68_g2989</name>
</gene>
<accession>A0A1R0H188</accession>
<feature type="transmembrane region" description="Helical" evidence="1">
    <location>
        <begin position="12"/>
        <end position="33"/>
    </location>
</feature>